<protein>
    <recommendedName>
        <fullName evidence="3">Lipoprotein</fullName>
    </recommendedName>
</protein>
<evidence type="ECO:0000313" key="1">
    <source>
        <dbReference type="EMBL" id="MBB4659721.1"/>
    </source>
</evidence>
<name>A0A840I626_9PROT</name>
<gene>
    <name evidence="1" type="ORF">GGQ59_002262</name>
</gene>
<evidence type="ECO:0008006" key="3">
    <source>
        <dbReference type="Google" id="ProtNLM"/>
    </source>
</evidence>
<dbReference type="RefSeq" id="WP_183818619.1">
    <property type="nucleotide sequence ID" value="NZ_JACHOB010000005.1"/>
</dbReference>
<sequence length="121" mass="12865">MTKWRAALLGFALLAACETTPPPSEGPQEPLPEPADVASGCEALVPIEAQDTAAGKAAELSWLGERYPGFVITNQTTLRCDGVPVDRVAFTQDGQDHVVMFDTSAFFGKVGEDDLNDLLEG</sequence>
<comment type="caution">
    <text evidence="1">The sequence shown here is derived from an EMBL/GenBank/DDBJ whole genome shotgun (WGS) entry which is preliminary data.</text>
</comment>
<dbReference type="AlphaFoldDB" id="A0A840I626"/>
<accession>A0A840I626</accession>
<reference evidence="1 2" key="1">
    <citation type="submission" date="2020-08" db="EMBL/GenBank/DDBJ databases">
        <title>Genomic Encyclopedia of Type Strains, Phase IV (KMG-IV): sequencing the most valuable type-strain genomes for metagenomic binning, comparative biology and taxonomic classification.</title>
        <authorList>
            <person name="Goeker M."/>
        </authorList>
    </citation>
    <scope>NUCLEOTIDE SEQUENCE [LARGE SCALE GENOMIC DNA]</scope>
    <source>
        <strain evidence="1 2">DSM 102850</strain>
    </source>
</reference>
<proteinExistence type="predicted"/>
<dbReference type="Proteomes" id="UP000563524">
    <property type="component" value="Unassembled WGS sequence"/>
</dbReference>
<keyword evidence="2" id="KW-1185">Reference proteome</keyword>
<evidence type="ECO:0000313" key="2">
    <source>
        <dbReference type="Proteomes" id="UP000563524"/>
    </source>
</evidence>
<dbReference type="EMBL" id="JACHOB010000005">
    <property type="protein sequence ID" value="MBB4659721.1"/>
    <property type="molecule type" value="Genomic_DNA"/>
</dbReference>
<dbReference type="PROSITE" id="PS51257">
    <property type="entry name" value="PROKAR_LIPOPROTEIN"/>
    <property type="match status" value="1"/>
</dbReference>
<organism evidence="1 2">
    <name type="scientific">Parvularcula dongshanensis</name>
    <dbReference type="NCBI Taxonomy" id="1173995"/>
    <lineage>
        <taxon>Bacteria</taxon>
        <taxon>Pseudomonadati</taxon>
        <taxon>Pseudomonadota</taxon>
        <taxon>Alphaproteobacteria</taxon>
        <taxon>Parvularculales</taxon>
        <taxon>Parvularculaceae</taxon>
        <taxon>Parvularcula</taxon>
    </lineage>
</organism>